<feature type="region of interest" description="Disordered" evidence="1">
    <location>
        <begin position="1"/>
        <end position="45"/>
    </location>
</feature>
<dbReference type="Proteomes" id="UP001066276">
    <property type="component" value="Chromosome 2_1"/>
</dbReference>
<proteinExistence type="predicted"/>
<evidence type="ECO:0000256" key="1">
    <source>
        <dbReference type="SAM" id="MobiDB-lite"/>
    </source>
</evidence>
<evidence type="ECO:0000313" key="3">
    <source>
        <dbReference type="Proteomes" id="UP001066276"/>
    </source>
</evidence>
<reference evidence="2" key="1">
    <citation type="journal article" date="2022" name="bioRxiv">
        <title>Sequencing and chromosome-scale assembly of the giantPleurodeles waltlgenome.</title>
        <authorList>
            <person name="Brown T."/>
            <person name="Elewa A."/>
            <person name="Iarovenko S."/>
            <person name="Subramanian E."/>
            <person name="Araus A.J."/>
            <person name="Petzold A."/>
            <person name="Susuki M."/>
            <person name="Suzuki K.-i.T."/>
            <person name="Hayashi T."/>
            <person name="Toyoda A."/>
            <person name="Oliveira C."/>
            <person name="Osipova E."/>
            <person name="Leigh N.D."/>
            <person name="Simon A."/>
            <person name="Yun M.H."/>
        </authorList>
    </citation>
    <scope>NUCLEOTIDE SEQUENCE</scope>
    <source>
        <strain evidence="2">20211129_DDA</strain>
        <tissue evidence="2">Liver</tissue>
    </source>
</reference>
<comment type="caution">
    <text evidence="2">The sequence shown here is derived from an EMBL/GenBank/DDBJ whole genome shotgun (WGS) entry which is preliminary data.</text>
</comment>
<evidence type="ECO:0000313" key="2">
    <source>
        <dbReference type="EMBL" id="KAJ1204330.1"/>
    </source>
</evidence>
<accession>A0AAV7VWA1</accession>
<organism evidence="2 3">
    <name type="scientific">Pleurodeles waltl</name>
    <name type="common">Iberian ribbed newt</name>
    <dbReference type="NCBI Taxonomy" id="8319"/>
    <lineage>
        <taxon>Eukaryota</taxon>
        <taxon>Metazoa</taxon>
        <taxon>Chordata</taxon>
        <taxon>Craniata</taxon>
        <taxon>Vertebrata</taxon>
        <taxon>Euteleostomi</taxon>
        <taxon>Amphibia</taxon>
        <taxon>Batrachia</taxon>
        <taxon>Caudata</taxon>
        <taxon>Salamandroidea</taxon>
        <taxon>Salamandridae</taxon>
        <taxon>Pleurodelinae</taxon>
        <taxon>Pleurodeles</taxon>
    </lineage>
</organism>
<gene>
    <name evidence="2" type="ORF">NDU88_008108</name>
</gene>
<protein>
    <submittedName>
        <fullName evidence="2">Uncharacterized protein</fullName>
    </submittedName>
</protein>
<sequence>MDMAISHTQRGPRWSKQNVPAQSNRHKQGGKLGNMPPPSQGDDVNTVEEMNTTQETVRRKGGHAPTAENVITLQLSAKEE</sequence>
<dbReference type="AlphaFoldDB" id="A0AAV7VWA1"/>
<keyword evidence="3" id="KW-1185">Reference proteome</keyword>
<dbReference type="EMBL" id="JANPWB010000003">
    <property type="protein sequence ID" value="KAJ1204330.1"/>
    <property type="molecule type" value="Genomic_DNA"/>
</dbReference>
<name>A0AAV7VWA1_PLEWA</name>